<dbReference type="EMBL" id="BMOI01000013">
    <property type="protein sequence ID" value="GGL07984.1"/>
    <property type="molecule type" value="Genomic_DNA"/>
</dbReference>
<evidence type="ECO:0000313" key="3">
    <source>
        <dbReference type="Proteomes" id="UP000648535"/>
    </source>
</evidence>
<protein>
    <submittedName>
        <fullName evidence="2">Uncharacterized protein</fullName>
    </submittedName>
</protein>
<name>A0A8H9GBR7_9MICO</name>
<comment type="caution">
    <text evidence="2">The sequence shown here is derived from an EMBL/GenBank/DDBJ whole genome shotgun (WGS) entry which is preliminary data.</text>
</comment>
<reference evidence="2" key="2">
    <citation type="submission" date="2020-09" db="EMBL/GenBank/DDBJ databases">
        <authorList>
            <person name="Sun Q."/>
            <person name="Ohkuma M."/>
        </authorList>
    </citation>
    <scope>NUCLEOTIDE SEQUENCE</scope>
    <source>
        <strain evidence="2">JCM 1480</strain>
    </source>
</reference>
<reference evidence="2" key="1">
    <citation type="journal article" date="2014" name="Int. J. Syst. Evol. Microbiol.">
        <title>Complete genome sequence of Corynebacterium casei LMG S-19264T (=DSM 44701T), isolated from a smear-ripened cheese.</title>
        <authorList>
            <consortium name="US DOE Joint Genome Institute (JGI-PGF)"/>
            <person name="Walter F."/>
            <person name="Albersmeier A."/>
            <person name="Kalinowski J."/>
            <person name="Ruckert C."/>
        </authorList>
    </citation>
    <scope>NUCLEOTIDE SEQUENCE</scope>
    <source>
        <strain evidence="2">JCM 1480</strain>
    </source>
</reference>
<feature type="region of interest" description="Disordered" evidence="1">
    <location>
        <begin position="50"/>
        <end position="77"/>
    </location>
</feature>
<sequence length="77" mass="8482">MVCITTVNPTNSSNATVAVTCNSSRRRGDVVMIIWVRWVVEQQVPAVPLSSCEETRDRDNTPKGYPPSEHRGGQQPA</sequence>
<proteinExistence type="predicted"/>
<gene>
    <name evidence="2" type="ORF">GCM10009769_27730</name>
</gene>
<evidence type="ECO:0000256" key="1">
    <source>
        <dbReference type="SAM" id="MobiDB-lite"/>
    </source>
</evidence>
<organism evidence="2 3">
    <name type="scientific">Curtobacterium luteum</name>
    <dbReference type="NCBI Taxonomy" id="33881"/>
    <lineage>
        <taxon>Bacteria</taxon>
        <taxon>Bacillati</taxon>
        <taxon>Actinomycetota</taxon>
        <taxon>Actinomycetes</taxon>
        <taxon>Micrococcales</taxon>
        <taxon>Microbacteriaceae</taxon>
        <taxon>Curtobacterium</taxon>
    </lineage>
</organism>
<accession>A0A8H9GBR7</accession>
<evidence type="ECO:0000313" key="2">
    <source>
        <dbReference type="EMBL" id="GGL07984.1"/>
    </source>
</evidence>
<dbReference type="Proteomes" id="UP000648535">
    <property type="component" value="Unassembled WGS sequence"/>
</dbReference>
<feature type="compositionally biased region" description="Basic and acidic residues" evidence="1">
    <location>
        <begin position="68"/>
        <end position="77"/>
    </location>
</feature>
<dbReference type="AlphaFoldDB" id="A0A8H9GBR7"/>